<accession>A0AAN7GU07</accession>
<dbReference type="GO" id="GO:0008171">
    <property type="term" value="F:O-methyltransferase activity"/>
    <property type="evidence" value="ECO:0007669"/>
    <property type="project" value="InterPro"/>
</dbReference>
<dbReference type="Pfam" id="PF00891">
    <property type="entry name" value="Methyltransf_2"/>
    <property type="match status" value="1"/>
</dbReference>
<dbReference type="InterPro" id="IPR016461">
    <property type="entry name" value="COMT-like"/>
</dbReference>
<evidence type="ECO:0000313" key="5">
    <source>
        <dbReference type="EMBL" id="KAK4744044.1"/>
    </source>
</evidence>
<name>A0AAN7GU07_9MYRT</name>
<sequence>MDVTQHMVTNKDEDPKETSVASLVIFGAENVLFERMSMLKDAILYPENSPFFISERADLFDVSSKNPILNKSFNENIVRAYLHIREINFDLPHVIFEASLHERVEHMAGNMFDSLPKAETIWMKAILHDWDDKMCNKILRNYYNALPEEGKLLVMEILAPENSNNDEDLSENAVMMRQGQLYSNGRKGVITFRVVYYSTHTRILFRDLREKTNQWELNRNCPTFFLLSQATAKVEI</sequence>
<dbReference type="PROSITE" id="PS51683">
    <property type="entry name" value="SAM_OMT_II"/>
    <property type="match status" value="1"/>
</dbReference>
<dbReference type="EMBL" id="JAXIOK010000022">
    <property type="protein sequence ID" value="KAK4744044.1"/>
    <property type="molecule type" value="Genomic_DNA"/>
</dbReference>
<reference evidence="5 6" key="1">
    <citation type="journal article" date="2023" name="Hortic Res">
        <title>Pangenome of water caltrop reveals structural variations and asymmetric subgenome divergence after allopolyploidization.</title>
        <authorList>
            <person name="Zhang X."/>
            <person name="Chen Y."/>
            <person name="Wang L."/>
            <person name="Yuan Y."/>
            <person name="Fang M."/>
            <person name="Shi L."/>
            <person name="Lu R."/>
            <person name="Comes H.P."/>
            <person name="Ma Y."/>
            <person name="Chen Y."/>
            <person name="Huang G."/>
            <person name="Zhou Y."/>
            <person name="Zheng Z."/>
            <person name="Qiu Y."/>
        </authorList>
    </citation>
    <scope>NUCLEOTIDE SEQUENCE [LARGE SCALE GENOMIC DNA]</scope>
    <source>
        <tissue evidence="5">Roots</tissue>
    </source>
</reference>
<dbReference type="GO" id="GO:0032259">
    <property type="term" value="P:methylation"/>
    <property type="evidence" value="ECO:0007669"/>
    <property type="project" value="UniProtKB-KW"/>
</dbReference>
<keyword evidence="2" id="KW-0808">Transferase</keyword>
<keyword evidence="1" id="KW-0489">Methyltransferase</keyword>
<keyword evidence="6" id="KW-1185">Reference proteome</keyword>
<feature type="domain" description="O-methyltransferase C-terminal" evidence="4">
    <location>
        <begin position="75"/>
        <end position="175"/>
    </location>
</feature>
<dbReference type="AlphaFoldDB" id="A0AAN7GU07"/>
<keyword evidence="3" id="KW-0949">S-adenosyl-L-methionine</keyword>
<evidence type="ECO:0000256" key="3">
    <source>
        <dbReference type="ARBA" id="ARBA00022691"/>
    </source>
</evidence>
<dbReference type="Gene3D" id="3.40.50.150">
    <property type="entry name" value="Vaccinia Virus protein VP39"/>
    <property type="match status" value="1"/>
</dbReference>
<dbReference type="SUPFAM" id="SSF53335">
    <property type="entry name" value="S-adenosyl-L-methionine-dependent methyltransferases"/>
    <property type="match status" value="1"/>
</dbReference>
<organism evidence="5 6">
    <name type="scientific">Trapa incisa</name>
    <dbReference type="NCBI Taxonomy" id="236973"/>
    <lineage>
        <taxon>Eukaryota</taxon>
        <taxon>Viridiplantae</taxon>
        <taxon>Streptophyta</taxon>
        <taxon>Embryophyta</taxon>
        <taxon>Tracheophyta</taxon>
        <taxon>Spermatophyta</taxon>
        <taxon>Magnoliopsida</taxon>
        <taxon>eudicotyledons</taxon>
        <taxon>Gunneridae</taxon>
        <taxon>Pentapetalae</taxon>
        <taxon>rosids</taxon>
        <taxon>malvids</taxon>
        <taxon>Myrtales</taxon>
        <taxon>Lythraceae</taxon>
        <taxon>Trapa</taxon>
    </lineage>
</organism>
<evidence type="ECO:0000256" key="2">
    <source>
        <dbReference type="ARBA" id="ARBA00022679"/>
    </source>
</evidence>
<dbReference type="InterPro" id="IPR029063">
    <property type="entry name" value="SAM-dependent_MTases_sf"/>
</dbReference>
<evidence type="ECO:0000313" key="6">
    <source>
        <dbReference type="Proteomes" id="UP001345219"/>
    </source>
</evidence>
<evidence type="ECO:0000259" key="4">
    <source>
        <dbReference type="Pfam" id="PF00891"/>
    </source>
</evidence>
<dbReference type="Proteomes" id="UP001345219">
    <property type="component" value="Chromosome 9"/>
</dbReference>
<dbReference type="InterPro" id="IPR001077">
    <property type="entry name" value="COMT_C"/>
</dbReference>
<protein>
    <recommendedName>
        <fullName evidence="4">O-methyltransferase C-terminal domain-containing protein</fullName>
    </recommendedName>
</protein>
<gene>
    <name evidence="5" type="ORF">SAY87_010356</name>
</gene>
<proteinExistence type="predicted"/>
<evidence type="ECO:0000256" key="1">
    <source>
        <dbReference type="ARBA" id="ARBA00022603"/>
    </source>
</evidence>
<comment type="caution">
    <text evidence="5">The sequence shown here is derived from an EMBL/GenBank/DDBJ whole genome shotgun (WGS) entry which is preliminary data.</text>
</comment>
<dbReference type="PANTHER" id="PTHR11746">
    <property type="entry name" value="O-METHYLTRANSFERASE"/>
    <property type="match status" value="1"/>
</dbReference>